<reference evidence="1 2" key="1">
    <citation type="submission" date="2019-08" db="EMBL/GenBank/DDBJ databases">
        <authorList>
            <person name="Peeters C."/>
        </authorList>
    </citation>
    <scope>NUCLEOTIDE SEQUENCE [LARGE SCALE GENOMIC DNA]</scope>
    <source>
        <strain evidence="1 2">LMG 31114</strain>
    </source>
</reference>
<evidence type="ECO:0000313" key="2">
    <source>
        <dbReference type="Proteomes" id="UP000366945"/>
    </source>
</evidence>
<dbReference type="GeneID" id="300404982"/>
<keyword evidence="2" id="KW-1185">Reference proteome</keyword>
<dbReference type="RefSeq" id="WP_150680180.1">
    <property type="nucleotide sequence ID" value="NZ_CABPSK010000002.1"/>
</dbReference>
<proteinExistence type="predicted"/>
<dbReference type="AlphaFoldDB" id="A0A5E4W0X8"/>
<dbReference type="Proteomes" id="UP000366945">
    <property type="component" value="Unassembled WGS sequence"/>
</dbReference>
<protein>
    <submittedName>
        <fullName evidence="1">Uncharacterized protein</fullName>
    </submittedName>
</protein>
<dbReference type="EMBL" id="CABPSK010000002">
    <property type="protein sequence ID" value="VVE17204.1"/>
    <property type="molecule type" value="Genomic_DNA"/>
</dbReference>
<gene>
    <name evidence="1" type="ORF">PPN31114_02964</name>
</gene>
<accession>A0A5E4W0X8</accession>
<sequence>MFGKLNEIAVGSVLFLIAVVSHAQVDMVGALKSESCKKVGLAAATATNLRDNGATEEVALAVMNAGIPESDATRAKLPVIVKSVYEHNELSMHSHRMYRWVECANQTLGKSMKGLEVLAPELKKCQALSSPQTQIDCMASVSNGS</sequence>
<name>A0A5E4W0X8_9BURK</name>
<evidence type="ECO:0000313" key="1">
    <source>
        <dbReference type="EMBL" id="VVE17204.1"/>
    </source>
</evidence>
<organism evidence="1 2">
    <name type="scientific">Pandoraea pneumonica</name>
    <dbReference type="NCBI Taxonomy" id="2508299"/>
    <lineage>
        <taxon>Bacteria</taxon>
        <taxon>Pseudomonadati</taxon>
        <taxon>Pseudomonadota</taxon>
        <taxon>Betaproteobacteria</taxon>
        <taxon>Burkholderiales</taxon>
        <taxon>Burkholderiaceae</taxon>
        <taxon>Pandoraea</taxon>
    </lineage>
</organism>